<dbReference type="RefSeq" id="WP_186875686.1">
    <property type="nucleotide sequence ID" value="NZ_JACOPF010000001.1"/>
</dbReference>
<dbReference type="EMBL" id="JACOPF010000001">
    <property type="protein sequence ID" value="MBC5689120.1"/>
    <property type="molecule type" value="Genomic_DNA"/>
</dbReference>
<dbReference type="Proteomes" id="UP000652477">
    <property type="component" value="Unassembled WGS sequence"/>
</dbReference>
<proteinExistence type="predicted"/>
<organism evidence="2 3">
    <name type="scientific">Mediterraneibacter hominis</name>
    <dbReference type="NCBI Taxonomy" id="2763054"/>
    <lineage>
        <taxon>Bacteria</taxon>
        <taxon>Bacillati</taxon>
        <taxon>Bacillota</taxon>
        <taxon>Clostridia</taxon>
        <taxon>Lachnospirales</taxon>
        <taxon>Lachnospiraceae</taxon>
        <taxon>Mediterraneibacter</taxon>
    </lineage>
</organism>
<dbReference type="AlphaFoldDB" id="A0A923LIX7"/>
<feature type="compositionally biased region" description="Basic and acidic residues" evidence="1">
    <location>
        <begin position="1"/>
        <end position="26"/>
    </location>
</feature>
<keyword evidence="3" id="KW-1185">Reference proteome</keyword>
<reference evidence="2" key="1">
    <citation type="submission" date="2020-08" db="EMBL/GenBank/DDBJ databases">
        <title>Genome public.</title>
        <authorList>
            <person name="Liu C."/>
            <person name="Sun Q."/>
        </authorList>
    </citation>
    <scope>NUCLEOTIDE SEQUENCE</scope>
    <source>
        <strain evidence="2">NSJ-55</strain>
    </source>
</reference>
<dbReference type="PANTHER" id="PTHR30298">
    <property type="entry name" value="H REPEAT-ASSOCIATED PREDICTED TRANSPOSASE"/>
    <property type="match status" value="1"/>
</dbReference>
<protein>
    <recommendedName>
        <fullName evidence="4">Transposase IS4-like domain-containing protein</fullName>
    </recommendedName>
</protein>
<evidence type="ECO:0000313" key="3">
    <source>
        <dbReference type="Proteomes" id="UP000652477"/>
    </source>
</evidence>
<comment type="caution">
    <text evidence="2">The sequence shown here is derived from an EMBL/GenBank/DDBJ whole genome shotgun (WGS) entry which is preliminary data.</text>
</comment>
<name>A0A923LIX7_9FIRM</name>
<evidence type="ECO:0008006" key="4">
    <source>
        <dbReference type="Google" id="ProtNLM"/>
    </source>
</evidence>
<evidence type="ECO:0000256" key="1">
    <source>
        <dbReference type="SAM" id="MobiDB-lite"/>
    </source>
</evidence>
<evidence type="ECO:0000313" key="2">
    <source>
        <dbReference type="EMBL" id="MBC5689120.1"/>
    </source>
</evidence>
<gene>
    <name evidence="2" type="ORF">H8S37_09295</name>
</gene>
<accession>A0A923LIX7</accession>
<dbReference type="PANTHER" id="PTHR30298:SF0">
    <property type="entry name" value="PROTEIN YBFL-RELATED"/>
    <property type="match status" value="1"/>
</dbReference>
<sequence>MCIQKESGKIEKREYHNRSRRERDSGGEISSLATDIDETERAVRGHWMIESYHWHLDVTFREDGNHTLEKQAAYNLNIIRKLALNILKIAEVGHCRLSMRKKRYAIGTNPEKYLEELMDL</sequence>
<feature type="region of interest" description="Disordered" evidence="1">
    <location>
        <begin position="1"/>
        <end position="32"/>
    </location>
</feature>
<dbReference type="InterPro" id="IPR051698">
    <property type="entry name" value="Transposase_11-like"/>
</dbReference>